<gene>
    <name evidence="5" type="ORF">CDCA_CDCA13G3627</name>
</gene>
<dbReference type="FunFam" id="1.10.10.1410:FF:000002">
    <property type="entry name" value="60S acidic ribosomal protein P2"/>
    <property type="match status" value="1"/>
</dbReference>
<dbReference type="Gene3D" id="1.10.10.1410">
    <property type="match status" value="1"/>
</dbReference>
<keyword evidence="6" id="KW-1185">Reference proteome</keyword>
<keyword evidence="3" id="KW-0687">Ribonucleoprotein</keyword>
<dbReference type="PANTHER" id="PTHR21141:SF5">
    <property type="entry name" value="LARGE RIBOSOMAL SUBUNIT PROTEIN P2"/>
    <property type="match status" value="1"/>
</dbReference>
<dbReference type="HAMAP" id="MF_01478">
    <property type="entry name" value="Ribosomal_L12_arch"/>
    <property type="match status" value="1"/>
</dbReference>
<dbReference type="Pfam" id="PF00428">
    <property type="entry name" value="Ribosomal_60s"/>
    <property type="match status" value="1"/>
</dbReference>
<dbReference type="AlphaFoldDB" id="A0AAV9IZ35"/>
<evidence type="ECO:0000256" key="3">
    <source>
        <dbReference type="ARBA" id="ARBA00023274"/>
    </source>
</evidence>
<dbReference type="CDD" id="cd05833">
    <property type="entry name" value="Ribosomal_P2"/>
    <property type="match status" value="1"/>
</dbReference>
<evidence type="ECO:0000313" key="5">
    <source>
        <dbReference type="EMBL" id="KAK4537602.1"/>
    </source>
</evidence>
<evidence type="ECO:0000256" key="1">
    <source>
        <dbReference type="ARBA" id="ARBA00005436"/>
    </source>
</evidence>
<comment type="similarity">
    <text evidence="1">Belongs to the eukaryotic ribosomal protein P1/P2 family.</text>
</comment>
<dbReference type="GO" id="GO:0022625">
    <property type="term" value="C:cytosolic large ribosomal subunit"/>
    <property type="evidence" value="ECO:0007669"/>
    <property type="project" value="InterPro"/>
</dbReference>
<sequence>MRYLAAYMLLRMGGHENIEAKDIKKVLGAVGAEVDDAQIDALLRALDGKSLDEVIAQGREKMESLPVAGVAVAGGAAAAAAAAAGGATAADAGGAAAAKEEEKEEEKEESDEDLGFGLFD</sequence>
<dbReference type="InterPro" id="IPR038716">
    <property type="entry name" value="P1/P2_N_sf"/>
</dbReference>
<name>A0AAV9IZ35_CYACA</name>
<dbReference type="PANTHER" id="PTHR21141">
    <property type="entry name" value="60S ACIDIC RIBOSOMAL PROTEIN FAMILY MEMBER"/>
    <property type="match status" value="1"/>
</dbReference>
<dbReference type="InterPro" id="IPR044076">
    <property type="entry name" value="Ribosomal_P2"/>
</dbReference>
<dbReference type="InterPro" id="IPR027534">
    <property type="entry name" value="Ribosomal_P1/P2"/>
</dbReference>
<keyword evidence="2" id="KW-0689">Ribosomal protein</keyword>
<comment type="caution">
    <text evidence="5">The sequence shown here is derived from an EMBL/GenBank/DDBJ whole genome shotgun (WGS) entry which is preliminary data.</text>
</comment>
<reference evidence="5 6" key="1">
    <citation type="submission" date="2022-07" db="EMBL/GenBank/DDBJ databases">
        <title>Genome-wide signatures of adaptation to extreme environments.</title>
        <authorList>
            <person name="Cho C.H."/>
            <person name="Yoon H.S."/>
        </authorList>
    </citation>
    <scope>NUCLEOTIDE SEQUENCE [LARGE SCALE GENOMIC DNA]</scope>
    <source>
        <strain evidence="5 6">DBV 063 E5</strain>
    </source>
</reference>
<dbReference type="EMBL" id="JANCYW010000013">
    <property type="protein sequence ID" value="KAK4537602.1"/>
    <property type="molecule type" value="Genomic_DNA"/>
</dbReference>
<dbReference type="GO" id="GO:0003735">
    <property type="term" value="F:structural constituent of ribosome"/>
    <property type="evidence" value="ECO:0007669"/>
    <property type="project" value="InterPro"/>
</dbReference>
<accession>A0AAV9IZ35</accession>
<feature type="compositionally biased region" description="Acidic residues" evidence="4">
    <location>
        <begin position="102"/>
        <end position="114"/>
    </location>
</feature>
<dbReference type="GO" id="GO:0002182">
    <property type="term" value="P:cytoplasmic translational elongation"/>
    <property type="evidence" value="ECO:0007669"/>
    <property type="project" value="InterPro"/>
</dbReference>
<organism evidence="5 6">
    <name type="scientific">Cyanidium caldarium</name>
    <name type="common">Red alga</name>
    <dbReference type="NCBI Taxonomy" id="2771"/>
    <lineage>
        <taxon>Eukaryota</taxon>
        <taxon>Rhodophyta</taxon>
        <taxon>Bangiophyceae</taxon>
        <taxon>Cyanidiales</taxon>
        <taxon>Cyanidiaceae</taxon>
        <taxon>Cyanidium</taxon>
    </lineage>
</organism>
<protein>
    <recommendedName>
        <fullName evidence="7">60S acidic ribosomal protein P2</fullName>
    </recommendedName>
</protein>
<proteinExistence type="inferred from homology"/>
<dbReference type="Proteomes" id="UP001301350">
    <property type="component" value="Unassembled WGS sequence"/>
</dbReference>
<evidence type="ECO:0000256" key="4">
    <source>
        <dbReference type="SAM" id="MobiDB-lite"/>
    </source>
</evidence>
<evidence type="ECO:0000256" key="2">
    <source>
        <dbReference type="ARBA" id="ARBA00022980"/>
    </source>
</evidence>
<evidence type="ECO:0008006" key="7">
    <source>
        <dbReference type="Google" id="ProtNLM"/>
    </source>
</evidence>
<evidence type="ECO:0000313" key="6">
    <source>
        <dbReference type="Proteomes" id="UP001301350"/>
    </source>
</evidence>
<feature type="region of interest" description="Disordered" evidence="4">
    <location>
        <begin position="91"/>
        <end position="120"/>
    </location>
</feature>